<gene>
    <name evidence="1" type="ORF">KIN20_024185</name>
</gene>
<dbReference type="InterPro" id="IPR010558">
    <property type="entry name" value="Ly-6-related"/>
</dbReference>
<sequence length="117" mass="13002">MLAQLLIHQRAFLATKSEEGKFHGYNESLKSVCSPLYRNSTGAKGFIRGCYSSLFLVGFNRTGSVGALAAHAFCHTFNLTQLLSRGRPQESSMRVGFELGVQKQLRFQTVLDLQLCN</sequence>
<evidence type="ECO:0000313" key="2">
    <source>
        <dbReference type="Proteomes" id="UP001196413"/>
    </source>
</evidence>
<proteinExistence type="predicted"/>
<name>A0AAD5N7Y0_PARTN</name>
<accession>A0AAD5N7Y0</accession>
<protein>
    <submittedName>
        <fullName evidence="1">Uncharacterized protein</fullName>
    </submittedName>
</protein>
<dbReference type="Pfam" id="PF06579">
    <property type="entry name" value="Ly-6_related"/>
    <property type="match status" value="1"/>
</dbReference>
<dbReference type="EMBL" id="JAHQIW010004882">
    <property type="protein sequence ID" value="KAJ1364162.1"/>
    <property type="molecule type" value="Genomic_DNA"/>
</dbReference>
<reference evidence="1" key="1">
    <citation type="submission" date="2021-06" db="EMBL/GenBank/DDBJ databases">
        <title>Parelaphostrongylus tenuis whole genome reference sequence.</title>
        <authorList>
            <person name="Garwood T.J."/>
            <person name="Larsen P.A."/>
            <person name="Fountain-Jones N.M."/>
            <person name="Garbe J.R."/>
            <person name="Macchietto M.G."/>
            <person name="Kania S.A."/>
            <person name="Gerhold R.W."/>
            <person name="Richards J.E."/>
            <person name="Wolf T.M."/>
        </authorList>
    </citation>
    <scope>NUCLEOTIDE SEQUENCE</scope>
    <source>
        <strain evidence="1">MNPRO001-30</strain>
        <tissue evidence="1">Meninges</tissue>
    </source>
</reference>
<comment type="caution">
    <text evidence="1">The sequence shown here is derived from an EMBL/GenBank/DDBJ whole genome shotgun (WGS) entry which is preliminary data.</text>
</comment>
<keyword evidence="2" id="KW-1185">Reference proteome</keyword>
<dbReference type="Proteomes" id="UP001196413">
    <property type="component" value="Unassembled WGS sequence"/>
</dbReference>
<evidence type="ECO:0000313" key="1">
    <source>
        <dbReference type="EMBL" id="KAJ1364162.1"/>
    </source>
</evidence>
<dbReference type="AlphaFoldDB" id="A0AAD5N7Y0"/>
<organism evidence="1 2">
    <name type="scientific">Parelaphostrongylus tenuis</name>
    <name type="common">Meningeal worm</name>
    <dbReference type="NCBI Taxonomy" id="148309"/>
    <lineage>
        <taxon>Eukaryota</taxon>
        <taxon>Metazoa</taxon>
        <taxon>Ecdysozoa</taxon>
        <taxon>Nematoda</taxon>
        <taxon>Chromadorea</taxon>
        <taxon>Rhabditida</taxon>
        <taxon>Rhabditina</taxon>
        <taxon>Rhabditomorpha</taxon>
        <taxon>Strongyloidea</taxon>
        <taxon>Metastrongylidae</taxon>
        <taxon>Parelaphostrongylus</taxon>
    </lineage>
</organism>